<evidence type="ECO:0000313" key="4">
    <source>
        <dbReference type="Proteomes" id="UP000589292"/>
    </source>
</evidence>
<dbReference type="GO" id="GO:0046872">
    <property type="term" value="F:metal ion binding"/>
    <property type="evidence" value="ECO:0007669"/>
    <property type="project" value="UniProtKB-KW"/>
</dbReference>
<dbReference type="PANTHER" id="PTHR43048:SF3">
    <property type="entry name" value="METHYLMALONYL-COA EPIMERASE, MITOCHONDRIAL"/>
    <property type="match status" value="1"/>
</dbReference>
<evidence type="ECO:0000256" key="1">
    <source>
        <dbReference type="ARBA" id="ARBA00022723"/>
    </source>
</evidence>
<dbReference type="InterPro" id="IPR037523">
    <property type="entry name" value="VOC_core"/>
</dbReference>
<keyword evidence="1" id="KW-0479">Metal-binding</keyword>
<dbReference type="SUPFAM" id="SSF54593">
    <property type="entry name" value="Glyoxalase/Bleomycin resistance protein/Dihydroxybiphenyl dioxygenase"/>
    <property type="match status" value="1"/>
</dbReference>
<keyword evidence="4" id="KW-1185">Reference proteome</keyword>
<dbReference type="GO" id="GO:0046491">
    <property type="term" value="P:L-methylmalonyl-CoA metabolic process"/>
    <property type="evidence" value="ECO:0007669"/>
    <property type="project" value="TreeGrafter"/>
</dbReference>
<dbReference type="CDD" id="cd06587">
    <property type="entry name" value="VOC"/>
    <property type="match status" value="1"/>
</dbReference>
<protein>
    <submittedName>
        <fullName evidence="3">VOC family protein</fullName>
    </submittedName>
</protein>
<sequence length="154" mass="17201">MHITSMYHININCRDFDVSLAFYQKLGFVVEMPFPEAGNPMVSEGLAVGDHWVKGALLRLGSDHGATRLDLLEWIRPRNQEPSPLTLTDPGMVRIALSTTDFEADIAVLREMGVSFLSDPVYRTLPDGTRAPFFVCFRDPDGNVLELVQRPLPA</sequence>
<reference evidence="3 4" key="1">
    <citation type="journal article" date="1994" name="Int. J. Syst. Bacteriol.">
        <title>Phylogenetic positions of novel aerobic, bacteriochlorophyll a-containing bacteria and description of Roseococcus thiosulfatophilus gen. nov., sp. nov., Erythromicrobium ramosum gen. nov., sp. nov., and Erythrobacter litoralis sp. nov.</title>
        <authorList>
            <person name="Yurkov V."/>
            <person name="Stackebrandt E."/>
            <person name="Holmes A."/>
            <person name="Fuerst J.A."/>
            <person name="Hugenholtz P."/>
            <person name="Golecki J."/>
            <person name="Gad'on N."/>
            <person name="Gorlenko V.M."/>
            <person name="Kompantseva E.I."/>
            <person name="Drews G."/>
        </authorList>
    </citation>
    <scope>NUCLEOTIDE SEQUENCE [LARGE SCALE GENOMIC DNA]</scope>
    <source>
        <strain evidence="3 4">KR-99</strain>
    </source>
</reference>
<comment type="caution">
    <text evidence="3">The sequence shown here is derived from an EMBL/GenBank/DDBJ whole genome shotgun (WGS) entry which is preliminary data.</text>
</comment>
<dbReference type="InterPro" id="IPR029068">
    <property type="entry name" value="Glyas_Bleomycin-R_OHBP_Dase"/>
</dbReference>
<evidence type="ECO:0000313" key="3">
    <source>
        <dbReference type="EMBL" id="MBA1375112.1"/>
    </source>
</evidence>
<gene>
    <name evidence="3" type="ORF">FG486_12250</name>
</gene>
<organism evidence="3 4">
    <name type="scientific">Sphingomonas ursincola</name>
    <dbReference type="NCBI Taxonomy" id="56361"/>
    <lineage>
        <taxon>Bacteria</taxon>
        <taxon>Pseudomonadati</taxon>
        <taxon>Pseudomonadota</taxon>
        <taxon>Alphaproteobacteria</taxon>
        <taxon>Sphingomonadales</taxon>
        <taxon>Sphingomonadaceae</taxon>
        <taxon>Sphingomonas</taxon>
    </lineage>
</organism>
<dbReference type="InterPro" id="IPR051785">
    <property type="entry name" value="MMCE/EMCE_epimerase"/>
</dbReference>
<accession>A0A7V8U959</accession>
<dbReference type="Proteomes" id="UP000589292">
    <property type="component" value="Unassembled WGS sequence"/>
</dbReference>
<name>A0A7V8U959_9SPHN</name>
<dbReference type="AlphaFoldDB" id="A0A7V8U959"/>
<feature type="domain" description="VOC" evidence="2">
    <location>
        <begin position="5"/>
        <end position="150"/>
    </location>
</feature>
<dbReference type="GO" id="GO:0004493">
    <property type="term" value="F:methylmalonyl-CoA epimerase activity"/>
    <property type="evidence" value="ECO:0007669"/>
    <property type="project" value="TreeGrafter"/>
</dbReference>
<dbReference type="Pfam" id="PF00903">
    <property type="entry name" value="Glyoxalase"/>
    <property type="match status" value="1"/>
</dbReference>
<dbReference type="EMBL" id="VDES01000002">
    <property type="protein sequence ID" value="MBA1375112.1"/>
    <property type="molecule type" value="Genomic_DNA"/>
</dbReference>
<dbReference type="Gene3D" id="3.10.180.10">
    <property type="entry name" value="2,3-Dihydroxybiphenyl 1,2-Dioxygenase, domain 1"/>
    <property type="match status" value="1"/>
</dbReference>
<dbReference type="PANTHER" id="PTHR43048">
    <property type="entry name" value="METHYLMALONYL-COA EPIMERASE"/>
    <property type="match status" value="1"/>
</dbReference>
<evidence type="ECO:0000259" key="2">
    <source>
        <dbReference type="PROSITE" id="PS51819"/>
    </source>
</evidence>
<proteinExistence type="predicted"/>
<dbReference type="PROSITE" id="PS51819">
    <property type="entry name" value="VOC"/>
    <property type="match status" value="1"/>
</dbReference>
<dbReference type="RefSeq" id="WP_082750847.1">
    <property type="nucleotide sequence ID" value="NZ_BAAAGB010000001.1"/>
</dbReference>
<dbReference type="InterPro" id="IPR004360">
    <property type="entry name" value="Glyas_Fos-R_dOase_dom"/>
</dbReference>